<comment type="caution">
    <text evidence="1">The sequence shown here is derived from an EMBL/GenBank/DDBJ whole genome shotgun (WGS) entry which is preliminary data.</text>
</comment>
<sequence>MRTRLSVCARKRRFGSDAEAQAAAHGAEADLRHYRCDRCGAFHLTSRRKGKRIPRPIAEAETAR</sequence>
<dbReference type="Proteomes" id="UP001206067">
    <property type="component" value="Unassembled WGS sequence"/>
</dbReference>
<accession>A0ABT1XNM1</accession>
<gene>
    <name evidence="1" type="ORF">NSO95_04385</name>
</gene>
<dbReference type="EMBL" id="JANKHH010000003">
    <property type="protein sequence ID" value="MCR2833172.1"/>
    <property type="molecule type" value="Genomic_DNA"/>
</dbReference>
<proteinExistence type="predicted"/>
<reference evidence="1 2" key="1">
    <citation type="submission" date="2022-08" db="EMBL/GenBank/DDBJ databases">
        <title>Polyphasic taxonomy analysis of Qipengyuania sp.RS5-5.</title>
        <authorList>
            <person name="Xamxidin M."/>
            <person name="Wu M."/>
        </authorList>
    </citation>
    <scope>NUCLEOTIDE SEQUENCE [LARGE SCALE GENOMIC DNA]</scope>
    <source>
        <strain evidence="1 2">RS5-5</strain>
    </source>
</reference>
<protein>
    <submittedName>
        <fullName evidence="1">Uncharacterized protein</fullName>
    </submittedName>
</protein>
<name>A0ABT1XNM1_9SPHN</name>
<organism evidence="1 2">
    <name type="scientific">Parerythrobacter lacustris</name>
    <dbReference type="NCBI Taxonomy" id="2969984"/>
    <lineage>
        <taxon>Bacteria</taxon>
        <taxon>Pseudomonadati</taxon>
        <taxon>Pseudomonadota</taxon>
        <taxon>Alphaproteobacteria</taxon>
        <taxon>Sphingomonadales</taxon>
        <taxon>Erythrobacteraceae</taxon>
        <taxon>Parerythrobacter</taxon>
    </lineage>
</organism>
<evidence type="ECO:0000313" key="2">
    <source>
        <dbReference type="Proteomes" id="UP001206067"/>
    </source>
</evidence>
<keyword evidence="2" id="KW-1185">Reference proteome</keyword>
<evidence type="ECO:0000313" key="1">
    <source>
        <dbReference type="EMBL" id="MCR2833172.1"/>
    </source>
</evidence>